<dbReference type="PANTHER" id="PTHR13213">
    <property type="entry name" value="MYB-BINDING PROTEIN 1A FAMILY MEMBER"/>
    <property type="match status" value="1"/>
</dbReference>
<organism evidence="5 6">
    <name type="scientific">Schizosaccharomyces cryophilus (strain OY26 / ATCC MYA-4695 / CBS 11777 / NBRC 106824 / NRRL Y48691)</name>
    <name type="common">Fission yeast</name>
    <dbReference type="NCBI Taxonomy" id="653667"/>
    <lineage>
        <taxon>Eukaryota</taxon>
        <taxon>Fungi</taxon>
        <taxon>Dikarya</taxon>
        <taxon>Ascomycota</taxon>
        <taxon>Taphrinomycotina</taxon>
        <taxon>Schizosaccharomycetes</taxon>
        <taxon>Schizosaccharomycetales</taxon>
        <taxon>Schizosaccharomycetaceae</taxon>
        <taxon>Schizosaccharomyces</taxon>
    </lineage>
</organism>
<dbReference type="HOGENOM" id="CLU_005212_1_0_1"/>
<evidence type="ECO:0000256" key="2">
    <source>
        <dbReference type="ARBA" id="ARBA00006809"/>
    </source>
</evidence>
<dbReference type="Pfam" id="PF04931">
    <property type="entry name" value="DNA_pol_phi"/>
    <property type="match status" value="1"/>
</dbReference>
<dbReference type="PANTHER" id="PTHR13213:SF2">
    <property type="entry name" value="MYB-BINDING PROTEIN 1A"/>
    <property type="match status" value="1"/>
</dbReference>
<feature type="compositionally biased region" description="Polar residues" evidence="4">
    <location>
        <begin position="942"/>
        <end position="951"/>
    </location>
</feature>
<dbReference type="GO" id="GO:0001163">
    <property type="term" value="F:RNA polymerase I transcription regulatory region sequence-specific DNA binding"/>
    <property type="evidence" value="ECO:0007669"/>
    <property type="project" value="EnsemblFungi"/>
</dbReference>
<gene>
    <name evidence="5" type="ORF">SPOG_01395</name>
</gene>
<dbReference type="InterPro" id="IPR007015">
    <property type="entry name" value="DNA_pol_V/MYBBP1A"/>
</dbReference>
<dbReference type="GeneID" id="25035724"/>
<dbReference type="GO" id="GO:0005730">
    <property type="term" value="C:nucleolus"/>
    <property type="evidence" value="ECO:0007669"/>
    <property type="project" value="InterPro"/>
</dbReference>
<dbReference type="InterPro" id="IPR016024">
    <property type="entry name" value="ARM-type_fold"/>
</dbReference>
<sequence>MATKTQLELFTTLVSNEKNTRLKAAKELIDSIASEEELKYALNRLTKGVSSGRESARLGFSVALTEIITRKEEITAQQVLELLVKHNTVTGNLKGQEERDYYFGLLFGLQTISFSCVLQRQSSSKDDFQRMVDLLLQLSEKKSWLRDTCFLVLYDLVKQIPALPYASEAYDVIDKLLQTTAVSKSSEGVGLYLCLSHIPEDIKSHPTSMSGWDPVYPLHKSNLVTLSKVLRQVEVQEMGGQHSAWKQKLPYVWRFLFNEYKTNSNEQLAPFENFWNVVVDEGVFASTSSLERKFWGLQIIELALDYASSSTVGTLFSRNFMHCFINHLSDEGRYLYRAARRVVSKIEKVCKNDANLVYPIAVHLLGERGSLTFDRLTNTKLVEHILPLATEKGILSLFDLLLGFIKRCPKDMASDTKAVEGRRQWVTDTMLNILRSNRSVKHSSWVSELLNIFITYGYFEIPENEASPKISETTQNMFRLRLMSALSYLSYSAFEVSQEDGDLNKKNWPFTALNSLLDHAKDKKMALIVQMDESVNEVLDKSLSVLHKVTKKFNKQSDHLQQLQAFQLLYSLVLLQVYAGDTDSIEVLEDLDNCYYRVFSKKSKQKTSAGEPTSMEILTEVMLSLLSRPSHLLRRLVDMLFTSFSQDMNRGSIRLICDVLTTKENAKEKDGMFAGEGEDEEEEEEEEEGEGMDMDEDGFQEIETDEAEGSDWEMVSNQGSDDEELERKLDKVLEDADAKAKDDESSEEELMNDEQMLALDDKLAEVFREQKKASNKEKKKGEEETKLQIVQFKVKVIDLIDNYYKAQPHSGLGFEFLLPMLEMVTKTTHKVLEEKGIAVFRNRLNKLRWTKELPEPKDVIEALKKVHQLCSKKANLGATGSSISQLFLRLLADKVELSEAFNVYMSTFTNWIQNPSKSHFSANIFHDFVNWGAQQRLKHQQQLTVSSQAKSSLDAHPTEGGKENGKINH</sequence>
<dbReference type="OMA" id="VWKHDDP"/>
<feature type="region of interest" description="Disordered" evidence="4">
    <location>
        <begin position="667"/>
        <end position="725"/>
    </location>
</feature>
<evidence type="ECO:0000256" key="1">
    <source>
        <dbReference type="ARBA" id="ARBA00004123"/>
    </source>
</evidence>
<dbReference type="AlphaFoldDB" id="S9VTV7"/>
<protein>
    <submittedName>
        <fullName evidence="5">DNA polymerase phi</fullName>
    </submittedName>
</protein>
<dbReference type="PROSITE" id="PS00116">
    <property type="entry name" value="DNA_POLYMERASE_B"/>
    <property type="match status" value="1"/>
</dbReference>
<dbReference type="SUPFAM" id="SSF48371">
    <property type="entry name" value="ARM repeat"/>
    <property type="match status" value="1"/>
</dbReference>
<comment type="subcellular location">
    <subcellularLocation>
        <location evidence="1">Nucleus</location>
    </subcellularLocation>
</comment>
<dbReference type="EMBL" id="KE546995">
    <property type="protein sequence ID" value="EPY49510.1"/>
    <property type="molecule type" value="Genomic_DNA"/>
</dbReference>
<feature type="compositionally biased region" description="Basic and acidic residues" evidence="4">
    <location>
        <begin position="956"/>
        <end position="969"/>
    </location>
</feature>
<dbReference type="OrthoDB" id="342531at2759"/>
<dbReference type="Proteomes" id="UP000015464">
    <property type="component" value="Unassembled WGS sequence"/>
</dbReference>
<feature type="compositionally biased region" description="Acidic residues" evidence="4">
    <location>
        <begin position="676"/>
        <end position="711"/>
    </location>
</feature>
<comment type="similarity">
    <text evidence="2">Belongs to the MYBBP1A family.</text>
</comment>
<dbReference type="eggNOG" id="KOG1926">
    <property type="taxonomic scope" value="Eukaryota"/>
</dbReference>
<reference evidence="5 6" key="1">
    <citation type="journal article" date="2011" name="Science">
        <title>Comparative functional genomics of the fission yeasts.</title>
        <authorList>
            <person name="Rhind N."/>
            <person name="Chen Z."/>
            <person name="Yassour M."/>
            <person name="Thompson D.A."/>
            <person name="Haas B.J."/>
            <person name="Habib N."/>
            <person name="Wapinski I."/>
            <person name="Roy S."/>
            <person name="Lin M.F."/>
            <person name="Heiman D.I."/>
            <person name="Young S.K."/>
            <person name="Furuya K."/>
            <person name="Guo Y."/>
            <person name="Pidoux A."/>
            <person name="Chen H.M."/>
            <person name="Robbertse B."/>
            <person name="Goldberg J.M."/>
            <person name="Aoki K."/>
            <person name="Bayne E.H."/>
            <person name="Berlin A.M."/>
            <person name="Desjardins C.A."/>
            <person name="Dobbs E."/>
            <person name="Dukaj L."/>
            <person name="Fan L."/>
            <person name="FitzGerald M.G."/>
            <person name="French C."/>
            <person name="Gujja S."/>
            <person name="Hansen K."/>
            <person name="Keifenheim D."/>
            <person name="Levin J.Z."/>
            <person name="Mosher R.A."/>
            <person name="Mueller C.A."/>
            <person name="Pfiffner J."/>
            <person name="Priest M."/>
            <person name="Russ C."/>
            <person name="Smialowska A."/>
            <person name="Swoboda P."/>
            <person name="Sykes S.M."/>
            <person name="Vaughn M."/>
            <person name="Vengrova S."/>
            <person name="Yoder R."/>
            <person name="Zeng Q."/>
            <person name="Allshire R."/>
            <person name="Baulcombe D."/>
            <person name="Birren B.W."/>
            <person name="Brown W."/>
            <person name="Ekwall K."/>
            <person name="Kellis M."/>
            <person name="Leatherwood J."/>
            <person name="Levin H."/>
            <person name="Margalit H."/>
            <person name="Martienssen R."/>
            <person name="Nieduszynski C.A."/>
            <person name="Spatafora J.W."/>
            <person name="Friedman N."/>
            <person name="Dalgaard J.Z."/>
            <person name="Baumann P."/>
            <person name="Niki H."/>
            <person name="Regev A."/>
            <person name="Nusbaum C."/>
        </authorList>
    </citation>
    <scope>NUCLEOTIDE SEQUENCE [LARGE SCALE GENOMIC DNA]</scope>
    <source>
        <strain evidence="6">OY26 / ATCC MYA-4695 / CBS 11777 / NBRC 106824 / NRRL Y48691</strain>
    </source>
</reference>
<keyword evidence="3" id="KW-0539">Nucleus</keyword>
<evidence type="ECO:0000313" key="6">
    <source>
        <dbReference type="Proteomes" id="UP000015464"/>
    </source>
</evidence>
<name>S9VTV7_SCHCR</name>
<dbReference type="GO" id="GO:0006355">
    <property type="term" value="P:regulation of DNA-templated transcription"/>
    <property type="evidence" value="ECO:0007669"/>
    <property type="project" value="InterPro"/>
</dbReference>
<evidence type="ECO:0000256" key="4">
    <source>
        <dbReference type="SAM" id="MobiDB-lite"/>
    </source>
</evidence>
<accession>S9VTV7</accession>
<dbReference type="InterPro" id="IPR017964">
    <property type="entry name" value="DNA-dir_DNA_pol_B_CS"/>
</dbReference>
<dbReference type="GO" id="GO:0009303">
    <property type="term" value="P:rRNA transcription"/>
    <property type="evidence" value="ECO:0007669"/>
    <property type="project" value="EnsemblFungi"/>
</dbReference>
<evidence type="ECO:0000256" key="3">
    <source>
        <dbReference type="ARBA" id="ARBA00023242"/>
    </source>
</evidence>
<feature type="region of interest" description="Disordered" evidence="4">
    <location>
        <begin position="942"/>
        <end position="969"/>
    </location>
</feature>
<keyword evidence="6" id="KW-1185">Reference proteome</keyword>
<evidence type="ECO:0000313" key="5">
    <source>
        <dbReference type="EMBL" id="EPY49510.1"/>
    </source>
</evidence>
<dbReference type="GO" id="GO:0000166">
    <property type="term" value="F:nucleotide binding"/>
    <property type="evidence" value="ECO:0007669"/>
    <property type="project" value="InterPro"/>
</dbReference>
<dbReference type="STRING" id="653667.S9VTV7"/>
<dbReference type="GO" id="GO:0000182">
    <property type="term" value="F:rDNA binding"/>
    <property type="evidence" value="ECO:0007669"/>
    <property type="project" value="EnsemblFungi"/>
</dbReference>
<feature type="region of interest" description="Disordered" evidence="4">
    <location>
        <begin position="735"/>
        <end position="754"/>
    </location>
</feature>
<dbReference type="RefSeq" id="XP_013025537.1">
    <property type="nucleotide sequence ID" value="XM_013170083.1"/>
</dbReference>
<proteinExistence type="inferred from homology"/>